<dbReference type="GeneID" id="82151084"/>
<organism evidence="1 2">
    <name type="scientific">Duncaniella freteri</name>
    <dbReference type="NCBI Taxonomy" id="2530391"/>
    <lineage>
        <taxon>Bacteria</taxon>
        <taxon>Pseudomonadati</taxon>
        <taxon>Bacteroidota</taxon>
        <taxon>Bacteroidia</taxon>
        <taxon>Bacteroidales</taxon>
        <taxon>Muribaculaceae</taxon>
        <taxon>Duncaniella</taxon>
    </lineage>
</organism>
<reference evidence="1 2" key="1">
    <citation type="submission" date="2019-02" db="EMBL/GenBank/DDBJ databases">
        <title>Isolation and identification of novel species under the genus Muribaculum.</title>
        <authorList>
            <person name="Miyake S."/>
            <person name="Ding Y."/>
            <person name="Low A."/>
            <person name="Soh M."/>
            <person name="Seedorf H."/>
        </authorList>
    </citation>
    <scope>NUCLEOTIDE SEQUENCE [LARGE SCALE GENOMIC DNA]</scope>
    <source>
        <strain evidence="1 2">TLL-A3</strain>
    </source>
</reference>
<proteinExistence type="predicted"/>
<accession>A0A4Z0V4F8</accession>
<protein>
    <submittedName>
        <fullName evidence="1">Uncharacterized protein</fullName>
    </submittedName>
</protein>
<evidence type="ECO:0000313" key="1">
    <source>
        <dbReference type="EMBL" id="TGG37097.1"/>
    </source>
</evidence>
<dbReference type="RefSeq" id="WP_135472776.1">
    <property type="nucleotide sequence ID" value="NZ_CASRWJ010000047.1"/>
</dbReference>
<dbReference type="EMBL" id="SJSA01000002">
    <property type="protein sequence ID" value="TGG37097.1"/>
    <property type="molecule type" value="Genomic_DNA"/>
</dbReference>
<dbReference type="AlphaFoldDB" id="A0A4Z0V4F8"/>
<evidence type="ECO:0000313" key="2">
    <source>
        <dbReference type="Proteomes" id="UP000297635"/>
    </source>
</evidence>
<dbReference type="Proteomes" id="UP000297635">
    <property type="component" value="Unassembled WGS sequence"/>
</dbReference>
<sequence length="111" mass="12245">MKKCTKTAGQPATIKIGERSLPCRVTMGAMVRYKRQTGRDISSLDTSDIEGMVLFLWCCVVSACRADGVEFTMDFEEFGDRLEPADLTGFYEGMHNAVPTEEKKTVGTPAI</sequence>
<comment type="caution">
    <text evidence="1">The sequence shown here is derived from an EMBL/GenBank/DDBJ whole genome shotgun (WGS) entry which is preliminary data.</text>
</comment>
<gene>
    <name evidence="1" type="ORF">EZ315_14945</name>
</gene>
<name>A0A4Z0V4F8_9BACT</name>
<keyword evidence="2" id="KW-1185">Reference proteome</keyword>